<evidence type="ECO:0000313" key="2">
    <source>
        <dbReference type="Proteomes" id="UP000310760"/>
    </source>
</evidence>
<protein>
    <submittedName>
        <fullName evidence="1">Uncharacterized protein</fullName>
    </submittedName>
</protein>
<proteinExistence type="predicted"/>
<name>A0A4S2FPB5_9BACT</name>
<dbReference type="EMBL" id="SRYJ01000015">
    <property type="protein sequence ID" value="TGY70872.1"/>
    <property type="molecule type" value="Genomic_DNA"/>
</dbReference>
<organism evidence="1 2">
    <name type="scientific">Phocaeicola sartorii</name>
    <dbReference type="NCBI Taxonomy" id="671267"/>
    <lineage>
        <taxon>Bacteria</taxon>
        <taxon>Pseudomonadati</taxon>
        <taxon>Bacteroidota</taxon>
        <taxon>Bacteroidia</taxon>
        <taxon>Bacteroidales</taxon>
        <taxon>Bacteroidaceae</taxon>
        <taxon>Phocaeicola</taxon>
    </lineage>
</organism>
<gene>
    <name evidence="1" type="ORF">E5339_07980</name>
</gene>
<accession>A0A4S2FPB5</accession>
<dbReference type="AlphaFoldDB" id="A0A4S2FPB5"/>
<sequence length="73" mass="8536">MESNISRNHIALEAMKCIMMGAKRRRTLWNRIVTLFFPSKEVSITNYNSEKQAKAAYQIADAMIKERNKTKEE</sequence>
<reference evidence="1 2" key="1">
    <citation type="submission" date="2019-04" db="EMBL/GenBank/DDBJ databases">
        <title>Microbes associate with the intestines of laboratory mice.</title>
        <authorList>
            <person name="Navarre W."/>
            <person name="Wong E."/>
            <person name="Huang K."/>
            <person name="Tropini C."/>
            <person name="Ng K."/>
            <person name="Yu B."/>
        </authorList>
    </citation>
    <scope>NUCLEOTIDE SEQUENCE [LARGE SCALE GENOMIC DNA]</scope>
    <source>
        <strain evidence="1 2">NM22_B1</strain>
    </source>
</reference>
<dbReference type="RefSeq" id="WP_135951154.1">
    <property type="nucleotide sequence ID" value="NZ_SRYJ01000015.1"/>
</dbReference>
<evidence type="ECO:0000313" key="1">
    <source>
        <dbReference type="EMBL" id="TGY70872.1"/>
    </source>
</evidence>
<dbReference type="Proteomes" id="UP000310760">
    <property type="component" value="Unassembled WGS sequence"/>
</dbReference>
<comment type="caution">
    <text evidence="1">The sequence shown here is derived from an EMBL/GenBank/DDBJ whole genome shotgun (WGS) entry which is preliminary data.</text>
</comment>